<dbReference type="EMBL" id="JAVRFD010000001">
    <property type="protein sequence ID" value="MDT0541126.1"/>
    <property type="molecule type" value="Genomic_DNA"/>
</dbReference>
<dbReference type="Proteomes" id="UP001180754">
    <property type="component" value="Unassembled WGS sequence"/>
</dbReference>
<sequence>MDPLTFDYENLHVRVDRGVFELFRPYNLETTLRIPLPWLGVLVHYRKPGKPGELIFGGVRNPHAALYGTDLASFGYRSTEAVRVPHSDEPLFRAYFTEVAALADRPVI</sequence>
<reference evidence="1" key="1">
    <citation type="submission" date="2024-05" db="EMBL/GenBank/DDBJ databases">
        <title>30 novel species of actinomycetes from the DSMZ collection.</title>
        <authorList>
            <person name="Nouioui I."/>
        </authorList>
    </citation>
    <scope>NUCLEOTIDE SEQUENCE</scope>
    <source>
        <strain evidence="1">DSM 41529</strain>
    </source>
</reference>
<evidence type="ECO:0000313" key="2">
    <source>
        <dbReference type="Proteomes" id="UP001180754"/>
    </source>
</evidence>
<evidence type="ECO:0000313" key="1">
    <source>
        <dbReference type="EMBL" id="MDT0541126.1"/>
    </source>
</evidence>
<accession>A0ABU2X5F8</accession>
<dbReference type="RefSeq" id="WP_311721379.1">
    <property type="nucleotide sequence ID" value="NZ_JAVRFD010000001.1"/>
</dbReference>
<protein>
    <submittedName>
        <fullName evidence="1">Uncharacterized protein</fullName>
    </submittedName>
</protein>
<name>A0ABU2X5F8_9ACTN</name>
<gene>
    <name evidence="1" type="ORF">RND15_00055</name>
</gene>
<proteinExistence type="predicted"/>
<organism evidence="1 2">
    <name type="scientific">Streptomyces lonegramiae</name>
    <dbReference type="NCBI Taxonomy" id="3075524"/>
    <lineage>
        <taxon>Bacteria</taxon>
        <taxon>Bacillati</taxon>
        <taxon>Actinomycetota</taxon>
        <taxon>Actinomycetes</taxon>
        <taxon>Kitasatosporales</taxon>
        <taxon>Streptomycetaceae</taxon>
        <taxon>Streptomyces</taxon>
    </lineage>
</organism>
<keyword evidence="2" id="KW-1185">Reference proteome</keyword>
<comment type="caution">
    <text evidence="1">The sequence shown here is derived from an EMBL/GenBank/DDBJ whole genome shotgun (WGS) entry which is preliminary data.</text>
</comment>